<dbReference type="EMBL" id="JBIAQY010000010">
    <property type="protein sequence ID" value="MFF3571600.1"/>
    <property type="molecule type" value="Genomic_DNA"/>
</dbReference>
<reference evidence="1 2" key="1">
    <citation type="submission" date="2024-10" db="EMBL/GenBank/DDBJ databases">
        <title>The Natural Products Discovery Center: Release of the First 8490 Sequenced Strains for Exploring Actinobacteria Biosynthetic Diversity.</title>
        <authorList>
            <person name="Kalkreuter E."/>
            <person name="Kautsar S.A."/>
            <person name="Yang D."/>
            <person name="Bader C.D."/>
            <person name="Teijaro C.N."/>
            <person name="Fluegel L."/>
            <person name="Davis C.M."/>
            <person name="Simpson J.R."/>
            <person name="Lauterbach L."/>
            <person name="Steele A.D."/>
            <person name="Gui C."/>
            <person name="Meng S."/>
            <person name="Li G."/>
            <person name="Viehrig K."/>
            <person name="Ye F."/>
            <person name="Su P."/>
            <person name="Kiefer A.F."/>
            <person name="Nichols A."/>
            <person name="Cepeda A.J."/>
            <person name="Yan W."/>
            <person name="Fan B."/>
            <person name="Jiang Y."/>
            <person name="Adhikari A."/>
            <person name="Zheng C.-J."/>
            <person name="Schuster L."/>
            <person name="Cowan T.M."/>
            <person name="Smanski M.J."/>
            <person name="Chevrette M.G."/>
            <person name="De Carvalho L.P.S."/>
            <person name="Shen B."/>
        </authorList>
    </citation>
    <scope>NUCLEOTIDE SEQUENCE [LARGE SCALE GENOMIC DNA]</scope>
    <source>
        <strain evidence="1 2">NPDC002593</strain>
    </source>
</reference>
<evidence type="ECO:0008006" key="3">
    <source>
        <dbReference type="Google" id="ProtNLM"/>
    </source>
</evidence>
<gene>
    <name evidence="1" type="ORF">ACFYXQ_27855</name>
</gene>
<keyword evidence="2" id="KW-1185">Reference proteome</keyword>
<protein>
    <recommendedName>
        <fullName evidence="3">Fibronectin type-III domain-containing protein</fullName>
    </recommendedName>
</protein>
<organism evidence="1 2">
    <name type="scientific">Nocardia jiangxiensis</name>
    <dbReference type="NCBI Taxonomy" id="282685"/>
    <lineage>
        <taxon>Bacteria</taxon>
        <taxon>Bacillati</taxon>
        <taxon>Actinomycetota</taxon>
        <taxon>Actinomycetes</taxon>
        <taxon>Mycobacteriales</taxon>
        <taxon>Nocardiaceae</taxon>
        <taxon>Nocardia</taxon>
    </lineage>
</organism>
<comment type="caution">
    <text evidence="1">The sequence shown here is derived from an EMBL/GenBank/DDBJ whole genome shotgun (WGS) entry which is preliminary data.</text>
</comment>
<proteinExistence type="predicted"/>
<sequence>MRDRVGRRETLRVVVDAADPDVLDVRWSPASESASHKTFGYARVFLVEPGDARRYLDIVDRQAFASVRLPAELIAGEYAIEIDAYAGASWGDGRLDARGRSATFTIG</sequence>
<dbReference type="Proteomes" id="UP001601992">
    <property type="component" value="Unassembled WGS sequence"/>
</dbReference>
<dbReference type="RefSeq" id="WP_157186409.1">
    <property type="nucleotide sequence ID" value="NZ_JBIAQY010000010.1"/>
</dbReference>
<accession>A0ABW6S5M2</accession>
<evidence type="ECO:0000313" key="1">
    <source>
        <dbReference type="EMBL" id="MFF3571600.1"/>
    </source>
</evidence>
<name>A0ABW6S5M2_9NOCA</name>
<evidence type="ECO:0000313" key="2">
    <source>
        <dbReference type="Proteomes" id="UP001601992"/>
    </source>
</evidence>